<keyword evidence="2" id="KW-1185">Reference proteome</keyword>
<dbReference type="AlphaFoldDB" id="A0A0F5JCQ7"/>
<dbReference type="Proteomes" id="UP000033035">
    <property type="component" value="Unassembled WGS sequence"/>
</dbReference>
<dbReference type="EMBL" id="AQHW01000015">
    <property type="protein sequence ID" value="KKB55305.1"/>
    <property type="molecule type" value="Genomic_DNA"/>
</dbReference>
<proteinExistence type="predicted"/>
<dbReference type="RefSeq" id="WP_028729674.1">
    <property type="nucleotide sequence ID" value="NZ_KE386764.1"/>
</dbReference>
<gene>
    <name evidence="1" type="ORF">HMPREF1536_02769</name>
</gene>
<organism evidence="1 2">
    <name type="scientific">Parabacteroides gordonii MS-1 = DSM 23371</name>
    <dbReference type="NCBI Taxonomy" id="1203610"/>
    <lineage>
        <taxon>Bacteria</taxon>
        <taxon>Pseudomonadati</taxon>
        <taxon>Bacteroidota</taxon>
        <taxon>Bacteroidia</taxon>
        <taxon>Bacteroidales</taxon>
        <taxon>Tannerellaceae</taxon>
        <taxon>Parabacteroides</taxon>
    </lineage>
</organism>
<evidence type="ECO:0000313" key="2">
    <source>
        <dbReference type="Proteomes" id="UP000033035"/>
    </source>
</evidence>
<name>A0A0F5JCQ7_9BACT</name>
<accession>A0A0F5JCQ7</accession>
<reference evidence="1 2" key="1">
    <citation type="submission" date="2013-04" db="EMBL/GenBank/DDBJ databases">
        <title>The Genome Sequence of Parabacteroides gordonii DSM 23371.</title>
        <authorList>
            <consortium name="The Broad Institute Genomics Platform"/>
            <person name="Earl A."/>
            <person name="Ward D."/>
            <person name="Feldgarden M."/>
            <person name="Gevers D."/>
            <person name="Martens E."/>
            <person name="Sakamoto M."/>
            <person name="Benno Y."/>
            <person name="Suzuki N."/>
            <person name="Matsunaga N."/>
            <person name="Koshihara K."/>
            <person name="Seki M."/>
            <person name="Komiya H."/>
            <person name="Walker B."/>
            <person name="Young S."/>
            <person name="Zeng Q."/>
            <person name="Gargeya S."/>
            <person name="Fitzgerald M."/>
            <person name="Haas B."/>
            <person name="Abouelleil A."/>
            <person name="Allen A.W."/>
            <person name="Alvarado L."/>
            <person name="Arachchi H.M."/>
            <person name="Berlin A.M."/>
            <person name="Chapman S.B."/>
            <person name="Gainer-Dewar J."/>
            <person name="Goldberg J."/>
            <person name="Griggs A."/>
            <person name="Gujja S."/>
            <person name="Hansen M."/>
            <person name="Howarth C."/>
            <person name="Imamovic A."/>
            <person name="Ireland A."/>
            <person name="Larimer J."/>
            <person name="McCowan C."/>
            <person name="Murphy C."/>
            <person name="Pearson M."/>
            <person name="Poon T.W."/>
            <person name="Priest M."/>
            <person name="Roberts A."/>
            <person name="Saif S."/>
            <person name="Shea T."/>
            <person name="Sisk P."/>
            <person name="Sykes S."/>
            <person name="Wortman J."/>
            <person name="Nusbaum C."/>
            <person name="Birren B."/>
        </authorList>
    </citation>
    <scope>NUCLEOTIDE SEQUENCE [LARGE SCALE GENOMIC DNA]</scope>
    <source>
        <strain evidence="1 2">MS-1</strain>
    </source>
</reference>
<dbReference type="HOGENOM" id="CLU_1254954_0_0_10"/>
<dbReference type="STRING" id="1203610.HMPREF1536_02769"/>
<sequence>MEEREPKIKKAVLNGRQLTVTYTEFRPEGDKDIVVKSEIPAHIDCTNAFKKLIPHFILLTEMKESDKVSERAAIVGMDNLIGDDDDFKNADVYGIKMGKNDSSTDTVILMGERYLQIGGSVDFSSPAQALESSDSEFEYPYINELNLAVQAVIYEVKEYLFNQKFAITQTTLDFEAVPDAPFDAGKMVDTDTGVVTPITVEKPKRGRKPKSEPLATAAAC</sequence>
<comment type="caution">
    <text evidence="1">The sequence shown here is derived from an EMBL/GenBank/DDBJ whole genome shotgun (WGS) entry which is preliminary data.</text>
</comment>
<protein>
    <submittedName>
        <fullName evidence="1">Uncharacterized protein</fullName>
    </submittedName>
</protein>
<dbReference type="PATRIC" id="fig|1203610.3.peg.2835"/>
<evidence type="ECO:0000313" key="1">
    <source>
        <dbReference type="EMBL" id="KKB55305.1"/>
    </source>
</evidence>